<dbReference type="Proteomes" id="UP000297855">
    <property type="component" value="Unassembled WGS sequence"/>
</dbReference>
<sequence>MSEAPRIEDALKGFLENPQGRASDGDKAFCSLLLEFCELLFAEEEGDSREKMTLSNLGSFELDEFFHFYLPDMHPDDSQIQKKAKDFLKRFRKYLERKNLLSKVQSEDWKEFFQENGI</sequence>
<accession>A0A4R9GQW2</accession>
<protein>
    <submittedName>
        <fullName evidence="1">Uncharacterized protein</fullName>
    </submittedName>
</protein>
<evidence type="ECO:0000313" key="1">
    <source>
        <dbReference type="EMBL" id="TGK19212.1"/>
    </source>
</evidence>
<evidence type="ECO:0000313" key="2">
    <source>
        <dbReference type="Proteomes" id="UP000297855"/>
    </source>
</evidence>
<proteinExistence type="predicted"/>
<dbReference type="AlphaFoldDB" id="A0A4R9GQW2"/>
<keyword evidence="2" id="KW-1185">Reference proteome</keyword>
<dbReference type="OrthoDB" id="341392at2"/>
<dbReference type="RefSeq" id="WP_135812915.1">
    <property type="nucleotide sequence ID" value="NZ_RQEV01000008.1"/>
</dbReference>
<gene>
    <name evidence="1" type="ORF">EHO61_07000</name>
</gene>
<name>A0A4R9GQW2_9LEPT</name>
<comment type="caution">
    <text evidence="1">The sequence shown here is derived from an EMBL/GenBank/DDBJ whole genome shotgun (WGS) entry which is preliminary data.</text>
</comment>
<organism evidence="1 2">
    <name type="scientific">Leptospira fluminis</name>
    <dbReference type="NCBI Taxonomy" id="2484979"/>
    <lineage>
        <taxon>Bacteria</taxon>
        <taxon>Pseudomonadati</taxon>
        <taxon>Spirochaetota</taxon>
        <taxon>Spirochaetia</taxon>
        <taxon>Leptospirales</taxon>
        <taxon>Leptospiraceae</taxon>
        <taxon>Leptospira</taxon>
    </lineage>
</organism>
<reference evidence="1" key="1">
    <citation type="journal article" date="2019" name="PLoS Negl. Trop. Dis.">
        <title>Revisiting the worldwide diversity of Leptospira species in the environment.</title>
        <authorList>
            <person name="Vincent A.T."/>
            <person name="Schiettekatte O."/>
            <person name="Bourhy P."/>
            <person name="Veyrier F.J."/>
            <person name="Picardeau M."/>
        </authorList>
    </citation>
    <scope>NUCLEOTIDE SEQUENCE [LARGE SCALE GENOMIC DNA]</scope>
    <source>
        <strain evidence="1">SCS5</strain>
    </source>
</reference>
<dbReference type="EMBL" id="RQEV01000008">
    <property type="protein sequence ID" value="TGK19212.1"/>
    <property type="molecule type" value="Genomic_DNA"/>
</dbReference>